<dbReference type="GO" id="GO:0051537">
    <property type="term" value="F:2 iron, 2 sulfur cluster binding"/>
    <property type="evidence" value="ECO:0007669"/>
    <property type="project" value="UniProtKB-KW"/>
</dbReference>
<dbReference type="PROSITE" id="PS51384">
    <property type="entry name" value="FAD_FR"/>
    <property type="match status" value="1"/>
</dbReference>
<dbReference type="Gene3D" id="2.40.30.10">
    <property type="entry name" value="Translation factors"/>
    <property type="match status" value="1"/>
</dbReference>
<keyword evidence="2" id="KW-0285">Flavoprotein</keyword>
<dbReference type="GO" id="GO:0050660">
    <property type="term" value="F:flavin adenine dinucleotide binding"/>
    <property type="evidence" value="ECO:0007669"/>
    <property type="project" value="TreeGrafter"/>
</dbReference>
<dbReference type="PROSITE" id="PS51085">
    <property type="entry name" value="2FE2S_FER_2"/>
    <property type="match status" value="1"/>
</dbReference>
<dbReference type="InterPro" id="IPR011884">
    <property type="entry name" value="PaaE"/>
</dbReference>
<dbReference type="InterPro" id="IPR006058">
    <property type="entry name" value="2Fe2S_fd_BS"/>
</dbReference>
<dbReference type="EMBL" id="NIBS01000005">
    <property type="protein sequence ID" value="PHM28453.1"/>
    <property type="molecule type" value="Genomic_DNA"/>
</dbReference>
<keyword evidence="7" id="KW-0408">Iron</keyword>
<dbReference type="InterPro" id="IPR017927">
    <property type="entry name" value="FAD-bd_FR_type"/>
</dbReference>
<evidence type="ECO:0000256" key="3">
    <source>
        <dbReference type="ARBA" id="ARBA00022714"/>
    </source>
</evidence>
<reference evidence="12 14" key="1">
    <citation type="journal article" date="2017" name="Nat. Microbiol.">
        <title>Natural product diversity associated with the nematode symbionts Photorhabdus and Xenorhabdus.</title>
        <authorList>
            <person name="Tobias N.J."/>
            <person name="Wolff H."/>
            <person name="Djahanschiri B."/>
            <person name="Grundmann F."/>
            <person name="Kronenwerth M."/>
            <person name="Shi Y.M."/>
            <person name="Simonyi S."/>
            <person name="Grun P."/>
            <person name="Shapiro-Ilan D."/>
            <person name="Pidot S.J."/>
            <person name="Stinear T.P."/>
            <person name="Ebersberger I."/>
            <person name="Bode H.B."/>
        </authorList>
    </citation>
    <scope>NUCLEOTIDE SEQUENCE [LARGE SCALE GENOMIC DNA]</scope>
    <source>
        <strain evidence="12 14">DSM 16342</strain>
    </source>
</reference>
<dbReference type="Gene3D" id="3.10.20.30">
    <property type="match status" value="1"/>
</dbReference>
<keyword evidence="15" id="KW-1185">Reference proteome</keyword>
<name>A0A2D0J292_XENBU</name>
<dbReference type="Gene3D" id="3.40.50.80">
    <property type="entry name" value="Nucleotide-binding domain of ferredoxin-NADP reductase (FNR) module"/>
    <property type="match status" value="1"/>
</dbReference>
<dbReference type="GO" id="GO:0010124">
    <property type="term" value="P:phenylacetate catabolic process"/>
    <property type="evidence" value="ECO:0007669"/>
    <property type="project" value="InterPro"/>
</dbReference>
<dbReference type="CDD" id="cd00207">
    <property type="entry name" value="fer2"/>
    <property type="match status" value="1"/>
</dbReference>
<dbReference type="SUPFAM" id="SSF63380">
    <property type="entry name" value="Riboflavin synthase domain-like"/>
    <property type="match status" value="1"/>
</dbReference>
<dbReference type="InterPro" id="IPR001709">
    <property type="entry name" value="Flavoprot_Pyr_Nucl_cyt_Rdtase"/>
</dbReference>
<dbReference type="EMBL" id="CP072455">
    <property type="protein sequence ID" value="QTL39985.1"/>
    <property type="molecule type" value="Genomic_DNA"/>
</dbReference>
<dbReference type="Pfam" id="PF00175">
    <property type="entry name" value="NAD_binding_1"/>
    <property type="match status" value="1"/>
</dbReference>
<sequence>MTILHRPSSQQKQFQQEQSYRTQLQRAPFQRTQFHRLRIAAIERETSDSVAVTLHIPDELREFFHYQPGQHLTLKAKVGGEELRRCYSICSSPLDNLLQIGVKAVYQGRFSTFINQQLEVGDELEVMQPQGNFGHRPDTDTRGNYLAIAAGSGITPILSIIKSTLALEPESSFTLIYGNRTSRSVMFKEALSDLKNRYLQRFQAIYLFSQETTDSPLFNSRINAESLLRIGKTLLTFAQFDHAFLCGPEAMLDDAKIALEQAGMPSEYIHSERFNTGNRPLYSTFRPDNLIERNETRVEIHLDGRTLNIVMHAEDNSILDAALRQGADLPYACKGGVCATCKCRLKSGEVDMGVNYSLEPDQLASGYILSCQSWPKGDGVVVDFDV</sequence>
<dbReference type="InterPro" id="IPR008333">
    <property type="entry name" value="Cbr1-like_FAD-bd_dom"/>
</dbReference>
<keyword evidence="4" id="KW-0479">Metal-binding</keyword>
<dbReference type="AlphaFoldDB" id="A0A2D0J292"/>
<dbReference type="Pfam" id="PF00111">
    <property type="entry name" value="Fer2"/>
    <property type="match status" value="1"/>
</dbReference>
<dbReference type="InterPro" id="IPR001433">
    <property type="entry name" value="OxRdtase_FAD/NAD-bd"/>
</dbReference>
<dbReference type="PANTHER" id="PTHR47354:SF8">
    <property type="entry name" value="1,2-PHENYLACETYL-COA EPOXIDASE, SUBUNIT E"/>
    <property type="match status" value="1"/>
</dbReference>
<evidence type="ECO:0000256" key="4">
    <source>
        <dbReference type="ARBA" id="ARBA00022723"/>
    </source>
</evidence>
<dbReference type="InterPro" id="IPR001041">
    <property type="entry name" value="2Fe-2S_ferredoxin-type"/>
</dbReference>
<dbReference type="InterPro" id="IPR017938">
    <property type="entry name" value="Riboflavin_synthase-like_b-brl"/>
</dbReference>
<dbReference type="PANTHER" id="PTHR47354">
    <property type="entry name" value="NADH OXIDOREDUCTASE HCR"/>
    <property type="match status" value="1"/>
</dbReference>
<dbReference type="CDD" id="cd06214">
    <property type="entry name" value="PA_degradation_oxidoreductase_like"/>
    <property type="match status" value="1"/>
</dbReference>
<dbReference type="SUPFAM" id="SSF54292">
    <property type="entry name" value="2Fe-2S ferredoxin-like"/>
    <property type="match status" value="1"/>
</dbReference>
<reference evidence="13 15" key="2">
    <citation type="submission" date="2021-03" db="EMBL/GenBank/DDBJ databases">
        <title>Complete Genome Sequence Data of Xenorhabdus budapestensis strain C72, a Candidate Biological Control Agent, from China.</title>
        <authorList>
            <person name="LI B."/>
            <person name="WANG S."/>
            <person name="QIU D."/>
        </authorList>
    </citation>
    <scope>NUCLEOTIDE SEQUENCE [LARGE SCALE GENOMIC DNA]</scope>
    <source>
        <strain evidence="13 15">C-7-2</strain>
    </source>
</reference>
<dbReference type="PRINTS" id="PR00371">
    <property type="entry name" value="FPNCR"/>
</dbReference>
<evidence type="ECO:0000313" key="15">
    <source>
        <dbReference type="Proteomes" id="UP000665047"/>
    </source>
</evidence>
<evidence type="ECO:0000256" key="5">
    <source>
        <dbReference type="ARBA" id="ARBA00022827"/>
    </source>
</evidence>
<dbReference type="SUPFAM" id="SSF52343">
    <property type="entry name" value="Ferredoxin reductase-like, C-terminal NADP-linked domain"/>
    <property type="match status" value="1"/>
</dbReference>
<dbReference type="InterPro" id="IPR050415">
    <property type="entry name" value="MRET"/>
</dbReference>
<keyword evidence="3" id="KW-0001">2Fe-2S</keyword>
<organism evidence="12 14">
    <name type="scientific">Xenorhabdus budapestensis</name>
    <dbReference type="NCBI Taxonomy" id="290110"/>
    <lineage>
        <taxon>Bacteria</taxon>
        <taxon>Pseudomonadati</taxon>
        <taxon>Pseudomonadota</taxon>
        <taxon>Gammaproteobacteria</taxon>
        <taxon>Enterobacterales</taxon>
        <taxon>Morganellaceae</taxon>
        <taxon>Xenorhabdus</taxon>
    </lineage>
</organism>
<keyword evidence="6 13" id="KW-0560">Oxidoreductase</keyword>
<dbReference type="GO" id="GO:0046872">
    <property type="term" value="F:metal ion binding"/>
    <property type="evidence" value="ECO:0007669"/>
    <property type="project" value="UniProtKB-KW"/>
</dbReference>
<evidence type="ECO:0000313" key="12">
    <source>
        <dbReference type="EMBL" id="PHM28453.1"/>
    </source>
</evidence>
<dbReference type="InterPro" id="IPR012675">
    <property type="entry name" value="Beta-grasp_dom_sf"/>
</dbReference>
<evidence type="ECO:0000256" key="6">
    <source>
        <dbReference type="ARBA" id="ARBA00023002"/>
    </source>
</evidence>
<dbReference type="GO" id="GO:0097266">
    <property type="term" value="F:phenylacetyl-CoA 1,2-epoxidase activity"/>
    <property type="evidence" value="ECO:0007669"/>
    <property type="project" value="UniProtKB-EC"/>
</dbReference>
<dbReference type="InterPro" id="IPR036010">
    <property type="entry name" value="2Fe-2S_ferredoxin-like_sf"/>
</dbReference>
<gene>
    <name evidence="13" type="primary">paaK</name>
    <name evidence="13" type="ORF">HGO23_00640</name>
    <name evidence="12" type="ORF">Xbud_01462</name>
</gene>
<evidence type="ECO:0000256" key="2">
    <source>
        <dbReference type="ARBA" id="ARBA00022630"/>
    </source>
</evidence>
<protein>
    <submittedName>
        <fullName evidence="12">3-ketosteroid-9-alpha-hydroxylase reductase subunit</fullName>
    </submittedName>
    <submittedName>
        <fullName evidence="13">Phenylacetate-CoA oxygenase/reductase subunit PaaK</fullName>
        <ecNumber evidence="13">1.14.13.149</ecNumber>
    </submittedName>
</protein>
<keyword evidence="5" id="KW-0274">FAD</keyword>
<keyword evidence="8" id="KW-0411">Iron-sulfur</keyword>
<evidence type="ECO:0000256" key="7">
    <source>
        <dbReference type="ARBA" id="ARBA00023004"/>
    </source>
</evidence>
<dbReference type="NCBIfam" id="TIGR02160">
    <property type="entry name" value="PA_CoA_Oxy5"/>
    <property type="match status" value="1"/>
</dbReference>
<accession>A0A2D0J292</accession>
<feature type="domain" description="FAD-binding FR-type" evidence="11">
    <location>
        <begin position="32"/>
        <end position="136"/>
    </location>
</feature>
<dbReference type="RefSeq" id="WP_099135425.1">
    <property type="nucleotide sequence ID" value="NZ_CAWNNJ010000119.1"/>
</dbReference>
<dbReference type="InterPro" id="IPR039261">
    <property type="entry name" value="FNR_nucleotide-bd"/>
</dbReference>
<dbReference type="Proteomes" id="UP000665047">
    <property type="component" value="Chromosome"/>
</dbReference>
<dbReference type="PRINTS" id="PR00410">
    <property type="entry name" value="PHEHYDRXLASE"/>
</dbReference>
<proteinExistence type="predicted"/>
<comment type="cofactor">
    <cofactor evidence="9">
        <name>[2Fe-2S] cluster</name>
        <dbReference type="ChEBI" id="CHEBI:190135"/>
    </cofactor>
</comment>
<evidence type="ECO:0000313" key="13">
    <source>
        <dbReference type="EMBL" id="QTL39985.1"/>
    </source>
</evidence>
<dbReference type="Proteomes" id="UP000225833">
    <property type="component" value="Unassembled WGS sequence"/>
</dbReference>
<feature type="domain" description="2Fe-2S ferredoxin-type" evidence="10">
    <location>
        <begin position="296"/>
        <end position="386"/>
    </location>
</feature>
<evidence type="ECO:0000313" key="14">
    <source>
        <dbReference type="Proteomes" id="UP000225833"/>
    </source>
</evidence>
<dbReference type="PROSITE" id="PS00197">
    <property type="entry name" value="2FE2S_FER_1"/>
    <property type="match status" value="1"/>
</dbReference>
<evidence type="ECO:0000256" key="1">
    <source>
        <dbReference type="ARBA" id="ARBA00001974"/>
    </source>
</evidence>
<dbReference type="Pfam" id="PF00970">
    <property type="entry name" value="FAD_binding_6"/>
    <property type="match status" value="1"/>
</dbReference>
<comment type="cofactor">
    <cofactor evidence="1">
        <name>FAD</name>
        <dbReference type="ChEBI" id="CHEBI:57692"/>
    </cofactor>
</comment>
<dbReference type="EC" id="1.14.13.149" evidence="13"/>
<dbReference type="OrthoDB" id="9796486at2"/>
<evidence type="ECO:0000259" key="11">
    <source>
        <dbReference type="PROSITE" id="PS51384"/>
    </source>
</evidence>
<evidence type="ECO:0000256" key="9">
    <source>
        <dbReference type="ARBA" id="ARBA00034078"/>
    </source>
</evidence>
<evidence type="ECO:0000256" key="8">
    <source>
        <dbReference type="ARBA" id="ARBA00023014"/>
    </source>
</evidence>
<evidence type="ECO:0000259" key="10">
    <source>
        <dbReference type="PROSITE" id="PS51085"/>
    </source>
</evidence>